<evidence type="ECO:0000256" key="3">
    <source>
        <dbReference type="ARBA" id="ARBA00022989"/>
    </source>
</evidence>
<dbReference type="InterPro" id="IPR003689">
    <property type="entry name" value="ZIP"/>
</dbReference>
<feature type="transmembrane region" description="Helical" evidence="5">
    <location>
        <begin position="236"/>
        <end position="256"/>
    </location>
</feature>
<keyword evidence="7" id="KW-1185">Reference proteome</keyword>
<keyword evidence="4 5" id="KW-0472">Membrane</keyword>
<dbReference type="GO" id="GO:0005886">
    <property type="term" value="C:plasma membrane"/>
    <property type="evidence" value="ECO:0007669"/>
    <property type="project" value="TreeGrafter"/>
</dbReference>
<organism evidence="6 7">
    <name type="scientific">Achlya hypogyna</name>
    <name type="common">Oomycete</name>
    <name type="synonym">Protoachlya hypogyna</name>
    <dbReference type="NCBI Taxonomy" id="1202772"/>
    <lineage>
        <taxon>Eukaryota</taxon>
        <taxon>Sar</taxon>
        <taxon>Stramenopiles</taxon>
        <taxon>Oomycota</taxon>
        <taxon>Saprolegniomycetes</taxon>
        <taxon>Saprolegniales</taxon>
        <taxon>Achlyaceae</taxon>
        <taxon>Achlya</taxon>
    </lineage>
</organism>
<name>A0A1V9YZF0_ACHHY</name>
<feature type="transmembrane region" description="Helical" evidence="5">
    <location>
        <begin position="25"/>
        <end position="48"/>
    </location>
</feature>
<sequence>MRMGDDSACGLPVEDEGTYDRPMHIAAVGIIFAVSLLGSLLPVVSSYVSCLRKSRRAIELLNSFGFGVVIATAFIHMIPPALDTLNDPCLALPYNGFAMVIVLATVYIMQLLETELALRMGNNSPTTEEIPAILQSGKHSFGYVHSTSPETSGYHAHAHGHVVAIASNAALRQKITAVIFEVGVAIHSVIIGLELGVASGGTFTTLLIALCFHQFFEGVAVGTSAVSAFTSIKASVFTALGYSLTTPAGVVIGILVAGSYSETSVVSLWVRGSLDAVAGGILVYTGLVELMTYQYTINPEFHAKSLWGRSFNYTALYLGSAAMAVVGLYT</sequence>
<evidence type="ECO:0000313" key="7">
    <source>
        <dbReference type="Proteomes" id="UP000243579"/>
    </source>
</evidence>
<protein>
    <submittedName>
        <fullName evidence="6">Zinc (Zn2)-Iron (Fe2) Permease (ZIP) Family</fullName>
    </submittedName>
</protein>
<reference evidence="6 7" key="1">
    <citation type="journal article" date="2014" name="Genome Biol. Evol.">
        <title>The secreted proteins of Achlya hypogyna and Thraustotheca clavata identify the ancestral oomycete secretome and reveal gene acquisitions by horizontal gene transfer.</title>
        <authorList>
            <person name="Misner I."/>
            <person name="Blouin N."/>
            <person name="Leonard G."/>
            <person name="Richards T.A."/>
            <person name="Lane C.E."/>
        </authorList>
    </citation>
    <scope>NUCLEOTIDE SEQUENCE [LARGE SCALE GENOMIC DNA]</scope>
    <source>
        <strain evidence="6 7">ATCC 48635</strain>
    </source>
</reference>
<evidence type="ECO:0000256" key="4">
    <source>
        <dbReference type="ARBA" id="ARBA00023136"/>
    </source>
</evidence>
<dbReference type="AlphaFoldDB" id="A0A1V9YZF0"/>
<feature type="transmembrane region" description="Helical" evidence="5">
    <location>
        <begin position="268"/>
        <end position="290"/>
    </location>
</feature>
<keyword evidence="3 5" id="KW-1133">Transmembrane helix</keyword>
<evidence type="ECO:0000256" key="5">
    <source>
        <dbReference type="SAM" id="Phobius"/>
    </source>
</evidence>
<dbReference type="Proteomes" id="UP000243579">
    <property type="component" value="Unassembled WGS sequence"/>
</dbReference>
<dbReference type="PANTHER" id="PTHR11040:SF44">
    <property type="entry name" value="PROTEIN ZNTC-RELATED"/>
    <property type="match status" value="1"/>
</dbReference>
<feature type="transmembrane region" description="Helical" evidence="5">
    <location>
        <begin position="205"/>
        <end position="229"/>
    </location>
</feature>
<evidence type="ECO:0000313" key="6">
    <source>
        <dbReference type="EMBL" id="OQR91128.1"/>
    </source>
</evidence>
<gene>
    <name evidence="6" type="ORF">ACHHYP_04968</name>
</gene>
<comment type="caution">
    <text evidence="6">The sequence shown here is derived from an EMBL/GenBank/DDBJ whole genome shotgun (WGS) entry which is preliminary data.</text>
</comment>
<proteinExistence type="predicted"/>
<accession>A0A1V9YZF0</accession>
<dbReference type="GO" id="GO:0005385">
    <property type="term" value="F:zinc ion transmembrane transporter activity"/>
    <property type="evidence" value="ECO:0007669"/>
    <property type="project" value="TreeGrafter"/>
</dbReference>
<dbReference type="PANTHER" id="PTHR11040">
    <property type="entry name" value="ZINC/IRON TRANSPORTER"/>
    <property type="match status" value="1"/>
</dbReference>
<feature type="transmembrane region" description="Helical" evidence="5">
    <location>
        <begin position="175"/>
        <end position="193"/>
    </location>
</feature>
<dbReference type="OrthoDB" id="91983at2759"/>
<keyword evidence="2 5" id="KW-0812">Transmembrane</keyword>
<evidence type="ECO:0000256" key="1">
    <source>
        <dbReference type="ARBA" id="ARBA00004141"/>
    </source>
</evidence>
<dbReference type="Pfam" id="PF02535">
    <property type="entry name" value="Zip"/>
    <property type="match status" value="1"/>
</dbReference>
<comment type="subcellular location">
    <subcellularLocation>
        <location evidence="1">Membrane</location>
        <topology evidence="1">Multi-pass membrane protein</topology>
    </subcellularLocation>
</comment>
<dbReference type="STRING" id="1202772.A0A1V9YZF0"/>
<feature type="transmembrane region" description="Helical" evidence="5">
    <location>
        <begin position="91"/>
        <end position="112"/>
    </location>
</feature>
<dbReference type="EMBL" id="JNBR01000555">
    <property type="protein sequence ID" value="OQR91128.1"/>
    <property type="molecule type" value="Genomic_DNA"/>
</dbReference>
<evidence type="ECO:0000256" key="2">
    <source>
        <dbReference type="ARBA" id="ARBA00022692"/>
    </source>
</evidence>
<feature type="transmembrane region" description="Helical" evidence="5">
    <location>
        <begin position="311"/>
        <end position="329"/>
    </location>
</feature>
<feature type="transmembrane region" description="Helical" evidence="5">
    <location>
        <begin position="60"/>
        <end position="79"/>
    </location>
</feature>